<feature type="region of interest" description="Disordered" evidence="1">
    <location>
        <begin position="150"/>
        <end position="174"/>
    </location>
</feature>
<dbReference type="Proteomes" id="UP000002029">
    <property type="component" value="Chromosome"/>
</dbReference>
<feature type="transmembrane region" description="Helical" evidence="2">
    <location>
        <begin position="60"/>
        <end position="80"/>
    </location>
</feature>
<reference evidence="3 4" key="1">
    <citation type="journal article" date="2010" name="Stand. Genomic Sci.">
        <title>Complete genome sequence of Streptosporangium roseum type strain (NI 9100).</title>
        <authorList>
            <person name="Nolan M."/>
            <person name="Sikorski J."/>
            <person name="Jando M."/>
            <person name="Lucas S."/>
            <person name="Lapidus A."/>
            <person name="Glavina Del Rio T."/>
            <person name="Chen F."/>
            <person name="Tice H."/>
            <person name="Pitluck S."/>
            <person name="Cheng J.F."/>
            <person name="Chertkov O."/>
            <person name="Sims D."/>
            <person name="Meincke L."/>
            <person name="Brettin T."/>
            <person name="Han C."/>
            <person name="Detter J.C."/>
            <person name="Bruce D."/>
            <person name="Goodwin L."/>
            <person name="Land M."/>
            <person name="Hauser L."/>
            <person name="Chang Y.J."/>
            <person name="Jeffries C.D."/>
            <person name="Ivanova N."/>
            <person name="Mavromatis K."/>
            <person name="Mikhailova N."/>
            <person name="Chen A."/>
            <person name="Palaniappan K."/>
            <person name="Chain P."/>
            <person name="Rohde M."/>
            <person name="Goker M."/>
            <person name="Bristow J."/>
            <person name="Eisen J.A."/>
            <person name="Markowitz V."/>
            <person name="Hugenholtz P."/>
            <person name="Kyrpides N.C."/>
            <person name="Klenk H.P."/>
        </authorList>
    </citation>
    <scope>NUCLEOTIDE SEQUENCE [LARGE SCALE GENOMIC DNA]</scope>
    <source>
        <strain evidence="4">ATCC 12428 / DSM 43021 / JCM 3005 / NI 9100</strain>
    </source>
</reference>
<feature type="compositionally biased region" description="Basic and acidic residues" evidence="1">
    <location>
        <begin position="156"/>
        <end position="168"/>
    </location>
</feature>
<keyword evidence="4" id="KW-1185">Reference proteome</keyword>
<keyword evidence="2" id="KW-0812">Transmembrane</keyword>
<proteinExistence type="predicted"/>
<dbReference type="AlphaFoldDB" id="D2B709"/>
<sequence length="174" mass="18404">MPDLHDRRSALALSDAGGHGRIARVGLASAIVGRLIIAAAEVIWPSNRDLGDVLFSVSPILTGAGLVTAGVAIIRAGVWARPSRTPYARSGTTPTPRPAGPARRSRVEGHVVGRFLGRQALVVEGGQDLLVGDAADLALLVLFERHCQSNPVEPESEGRRRPKEKECRNLATAV</sequence>
<dbReference type="HOGENOM" id="CLU_1539203_0_0_11"/>
<organism evidence="3 4">
    <name type="scientific">Streptosporangium roseum (strain ATCC 12428 / DSM 43021 / JCM 3005 / KCTC 9067 / NCIMB 10171 / NRRL 2505 / NI 9100)</name>
    <dbReference type="NCBI Taxonomy" id="479432"/>
    <lineage>
        <taxon>Bacteria</taxon>
        <taxon>Bacillati</taxon>
        <taxon>Actinomycetota</taxon>
        <taxon>Actinomycetes</taxon>
        <taxon>Streptosporangiales</taxon>
        <taxon>Streptosporangiaceae</taxon>
        <taxon>Streptosporangium</taxon>
    </lineage>
</organism>
<keyword evidence="2" id="KW-0472">Membrane</keyword>
<evidence type="ECO:0000313" key="3">
    <source>
        <dbReference type="EMBL" id="ACZ87747.1"/>
    </source>
</evidence>
<evidence type="ECO:0000256" key="2">
    <source>
        <dbReference type="SAM" id="Phobius"/>
    </source>
</evidence>
<keyword evidence="2" id="KW-1133">Transmembrane helix</keyword>
<evidence type="ECO:0000256" key="1">
    <source>
        <dbReference type="SAM" id="MobiDB-lite"/>
    </source>
</evidence>
<evidence type="ECO:0000313" key="4">
    <source>
        <dbReference type="Proteomes" id="UP000002029"/>
    </source>
</evidence>
<feature type="region of interest" description="Disordered" evidence="1">
    <location>
        <begin position="85"/>
        <end position="104"/>
    </location>
</feature>
<dbReference type="OrthoDB" id="10013375at2"/>
<name>D2B709_STRRD</name>
<dbReference type="KEGG" id="sro:Sros_4940"/>
<dbReference type="EMBL" id="CP001814">
    <property type="protein sequence ID" value="ACZ87747.1"/>
    <property type="molecule type" value="Genomic_DNA"/>
</dbReference>
<feature type="transmembrane region" description="Helical" evidence="2">
    <location>
        <begin position="21"/>
        <end position="40"/>
    </location>
</feature>
<accession>D2B709</accession>
<protein>
    <submittedName>
        <fullName evidence="3">Uncharacterized protein</fullName>
    </submittedName>
</protein>
<dbReference type="RefSeq" id="WP_012891485.1">
    <property type="nucleotide sequence ID" value="NC_013595.1"/>
</dbReference>
<gene>
    <name evidence="3" type="ordered locus">Sros_4940</name>
</gene>